<comment type="caution">
    <text evidence="8">The sequence shown here is derived from an EMBL/GenBank/DDBJ whole genome shotgun (WGS) entry which is preliminary data.</text>
</comment>
<evidence type="ECO:0000256" key="3">
    <source>
        <dbReference type="ARBA" id="ARBA00022960"/>
    </source>
</evidence>
<sequence>MKILRFHELSPDRWNLLAASSAEAWLNHDAAWVAIEERFFVGGNLSFALVENDEVLGIQPLYLDEGARVPFGERLLHSGIHRHAGLATSEAIDRSTKRAVRSAAMEEIFRLAELYDVDRIQLNTHNLAPVNRSTSREEIPFWVSDFGFQLGIAFGPNGMMPFPGLSTVNADQLIDLDRSENDLFASLDEGCRRAVRKAIKAGLEFEPANDRSALRSYVEIAEESATRTGEVLPPIDYYEAVLDQFLPQGRAHLLFARTPATRAAGLILLSDKNAVHFLAGVSRPDELKLRPNDFLHWSAMVWAKSAGFQTYRLGPWFPEVPRDWPISKVSRFKTKFGSKSLPIIQGSLFRRPEKYIQQLPAIRNDLKIGHGAASFSASARTGGEFAAHLLGIFGFPRASASMDGVPVVLYRPRKETVAEAREVLARGGTVVAMLPALEFAEAFAVVLQARTTGSPQVLQAEMAGSNAWRRLRTLHSYMRFSSADGVSIVSDDQGCAAWLYLDVVAGGRILFIGTDLVSDVVRYRQGDPAAAARRPTEAQWGYAGERPNYLFESQLAGEDARARPADWWCEALADALEKLCGLVRSPMLPNGAPGAIVVTGDDDQAPLHRYAQQREALGAMPITYFLHPLTKHDKASLQQLGEGRRVELGLHPDALDRPDQYRELFCEQADWFRQLTGEDARTIRNHGFLNDGYWGHAATWNDHGVEGSSNLPGLDGRIINGSLLPARLLLDDELTEHWSILTAIGDGIVFVHGWDDVQSAACVLDLADRIRASGVPGVIVINLHPENIDKTRGMHQAVLKVVEDGFLPWTMSECFEWFGKSASRSATAVASGRGRSSVLEKVRHLLS</sequence>
<comment type="similarity">
    <text evidence="1">Belongs to the FemABX family.</text>
</comment>
<dbReference type="Gene3D" id="3.40.630.30">
    <property type="match status" value="1"/>
</dbReference>
<evidence type="ECO:0000313" key="8">
    <source>
        <dbReference type="EMBL" id="TKV81003.1"/>
    </source>
</evidence>
<reference evidence="8 9" key="1">
    <citation type="submission" date="2019-05" db="EMBL/GenBank/DDBJ databases">
        <title>Draft Genome of Bradyrhizobium elkanii strain SEMIA 938, Used in Commercial Inoculants for Lupinus spp. in Brazil.</title>
        <authorList>
            <person name="Hungria M."/>
            <person name="Delamuta J.R.M."/>
            <person name="Ribeiro R.A."/>
            <person name="Nogueira M.A."/>
        </authorList>
    </citation>
    <scope>NUCLEOTIDE SEQUENCE [LARGE SCALE GENOMIC DNA]</scope>
    <source>
        <strain evidence="8 9">Semia 938</strain>
    </source>
</reference>
<dbReference type="EMBL" id="SZZP01000007">
    <property type="protein sequence ID" value="TKV81003.1"/>
    <property type="molecule type" value="Genomic_DNA"/>
</dbReference>
<keyword evidence="5" id="KW-0012">Acyltransferase</keyword>
<evidence type="ECO:0000256" key="2">
    <source>
        <dbReference type="ARBA" id="ARBA00022679"/>
    </source>
</evidence>
<keyword evidence="4" id="KW-0573">Peptidoglycan synthesis</keyword>
<dbReference type="InterPro" id="IPR016181">
    <property type="entry name" value="Acyl_CoA_acyltransferase"/>
</dbReference>
<feature type="domain" description="BioF2-like acetyltransferase" evidence="7">
    <location>
        <begin position="191"/>
        <end position="315"/>
    </location>
</feature>
<dbReference type="PANTHER" id="PTHR36174">
    <property type="entry name" value="LIPID II:GLYCINE GLYCYLTRANSFERASE"/>
    <property type="match status" value="1"/>
</dbReference>
<evidence type="ECO:0000256" key="4">
    <source>
        <dbReference type="ARBA" id="ARBA00022984"/>
    </source>
</evidence>
<evidence type="ECO:0000256" key="6">
    <source>
        <dbReference type="ARBA" id="ARBA00023316"/>
    </source>
</evidence>
<keyword evidence="3" id="KW-0133">Cell shape</keyword>
<dbReference type="RefSeq" id="WP_137478548.1">
    <property type="nucleotide sequence ID" value="NZ_SZZP01000007.1"/>
</dbReference>
<organism evidence="8 9">
    <name type="scientific">Bradyrhizobium elkanii</name>
    <dbReference type="NCBI Taxonomy" id="29448"/>
    <lineage>
        <taxon>Bacteria</taxon>
        <taxon>Pseudomonadati</taxon>
        <taxon>Pseudomonadota</taxon>
        <taxon>Alphaproteobacteria</taxon>
        <taxon>Hyphomicrobiales</taxon>
        <taxon>Nitrobacteraceae</taxon>
        <taxon>Bradyrhizobium</taxon>
    </lineage>
</organism>
<evidence type="ECO:0000256" key="1">
    <source>
        <dbReference type="ARBA" id="ARBA00009943"/>
    </source>
</evidence>
<keyword evidence="2 8" id="KW-0808">Transferase</keyword>
<gene>
    <name evidence="8" type="ORF">FDV58_12685</name>
</gene>
<dbReference type="PANTHER" id="PTHR36174:SF1">
    <property type="entry name" value="LIPID II:GLYCINE GLYCYLTRANSFERASE"/>
    <property type="match status" value="1"/>
</dbReference>
<dbReference type="AlphaFoldDB" id="A0A4U6S2D1"/>
<dbReference type="InterPro" id="IPR038740">
    <property type="entry name" value="BioF2-like_GNAT_dom"/>
</dbReference>
<dbReference type="GO" id="GO:0016755">
    <property type="term" value="F:aminoacyltransferase activity"/>
    <property type="evidence" value="ECO:0007669"/>
    <property type="project" value="InterPro"/>
</dbReference>
<name>A0A4U6S2D1_BRAEL</name>
<evidence type="ECO:0000313" key="9">
    <source>
        <dbReference type="Proteomes" id="UP000305095"/>
    </source>
</evidence>
<dbReference type="Proteomes" id="UP000305095">
    <property type="component" value="Unassembled WGS sequence"/>
</dbReference>
<dbReference type="PROSITE" id="PS51191">
    <property type="entry name" value="FEMABX"/>
    <property type="match status" value="1"/>
</dbReference>
<dbReference type="Pfam" id="PF13480">
    <property type="entry name" value="Acetyltransf_6"/>
    <property type="match status" value="1"/>
</dbReference>
<dbReference type="SUPFAM" id="SSF55729">
    <property type="entry name" value="Acyl-CoA N-acyltransferases (Nat)"/>
    <property type="match status" value="1"/>
</dbReference>
<dbReference type="InterPro" id="IPR050644">
    <property type="entry name" value="PG_Glycine_Bridge_Synth"/>
</dbReference>
<dbReference type="InterPro" id="IPR003447">
    <property type="entry name" value="FEMABX"/>
</dbReference>
<evidence type="ECO:0000256" key="5">
    <source>
        <dbReference type="ARBA" id="ARBA00023315"/>
    </source>
</evidence>
<dbReference type="Gene3D" id="3.20.20.370">
    <property type="entry name" value="Glycoside hydrolase/deacetylase"/>
    <property type="match status" value="1"/>
</dbReference>
<protein>
    <submittedName>
        <fullName evidence="8">GNAT family N-acetyltransferase</fullName>
    </submittedName>
</protein>
<proteinExistence type="inferred from homology"/>
<accession>A0A4U6S2D1</accession>
<dbReference type="GO" id="GO:0071555">
    <property type="term" value="P:cell wall organization"/>
    <property type="evidence" value="ECO:0007669"/>
    <property type="project" value="UniProtKB-KW"/>
</dbReference>
<evidence type="ECO:0000259" key="7">
    <source>
        <dbReference type="Pfam" id="PF13480"/>
    </source>
</evidence>
<dbReference type="GO" id="GO:0008360">
    <property type="term" value="P:regulation of cell shape"/>
    <property type="evidence" value="ECO:0007669"/>
    <property type="project" value="UniProtKB-KW"/>
</dbReference>
<keyword evidence="6" id="KW-0961">Cell wall biogenesis/degradation</keyword>
<dbReference type="GO" id="GO:0009252">
    <property type="term" value="P:peptidoglycan biosynthetic process"/>
    <property type="evidence" value="ECO:0007669"/>
    <property type="project" value="UniProtKB-KW"/>
</dbReference>